<comment type="caution">
    <text evidence="1">The sequence shown here is derived from an EMBL/GenBank/DDBJ whole genome shotgun (WGS) entry which is preliminary data.</text>
</comment>
<dbReference type="Proteomes" id="UP000441754">
    <property type="component" value="Unassembled WGS sequence"/>
</dbReference>
<dbReference type="AlphaFoldDB" id="A0A7K0ESJ1"/>
<name>A0A7K0ESJ1_9BACT</name>
<dbReference type="RefSeq" id="WP_154178048.1">
    <property type="nucleotide sequence ID" value="NZ_WJXZ01000014.1"/>
</dbReference>
<dbReference type="EMBL" id="WJXZ01000014">
    <property type="protein sequence ID" value="MRS64739.1"/>
    <property type="molecule type" value="Genomic_DNA"/>
</dbReference>
<gene>
    <name evidence="1" type="ORF">GJJ30_25795</name>
</gene>
<protein>
    <submittedName>
        <fullName evidence="1">Uncharacterized protein</fullName>
    </submittedName>
</protein>
<evidence type="ECO:0000313" key="2">
    <source>
        <dbReference type="Proteomes" id="UP000441754"/>
    </source>
</evidence>
<evidence type="ECO:0000313" key="1">
    <source>
        <dbReference type="EMBL" id="MRS64739.1"/>
    </source>
</evidence>
<accession>A0A7K0ESJ1</accession>
<keyword evidence="2" id="KW-1185">Reference proteome</keyword>
<sequence length="258" mass="27970">MSTLTEWVIRLTSLALVYACSFCKEESKLSAAKPHFIVVKGSGDITPELTMFREILGAHLNTTPGQKAGRREINWDVVPASQLNVNSFRGDFFNKVSGSETSGFPYGAVFTTVGTGLRVSDNGFGDLIATCKNRYNALRSGRTFSPIGSTILDVTFYLPGQTIPASVRGFGVIFYGVDQAGSTTLEFFDGETSLGTFQAPVRTDPDGLSFLGVKFPDHQVSRVRITAGDAAVSKTHADESKYDLVVLDDLLYDEPQVL</sequence>
<reference evidence="1 2" key="1">
    <citation type="journal article" date="2018" name="Antonie Van Leeuwenhoek">
        <title>Larkinella terrae sp. nov., isolated from soil on Jeju Island, South Korea.</title>
        <authorList>
            <person name="Ten L.N."/>
            <person name="Jeon J."/>
            <person name="Park S.J."/>
            <person name="Park S."/>
            <person name="Lee S.Y."/>
            <person name="Kim M.K."/>
            <person name="Jung H.Y."/>
        </authorList>
    </citation>
    <scope>NUCLEOTIDE SEQUENCE [LARGE SCALE GENOMIC DNA]</scope>
    <source>
        <strain evidence="1 2">KCTC 52001</strain>
    </source>
</reference>
<proteinExistence type="predicted"/>
<organism evidence="1 2">
    <name type="scientific">Larkinella terrae</name>
    <dbReference type="NCBI Taxonomy" id="2025311"/>
    <lineage>
        <taxon>Bacteria</taxon>
        <taxon>Pseudomonadati</taxon>
        <taxon>Bacteroidota</taxon>
        <taxon>Cytophagia</taxon>
        <taxon>Cytophagales</taxon>
        <taxon>Spirosomataceae</taxon>
        <taxon>Larkinella</taxon>
    </lineage>
</organism>
<dbReference type="OrthoDB" id="937176at2"/>